<protein>
    <submittedName>
        <fullName evidence="2">Uncharacterized protein</fullName>
    </submittedName>
</protein>
<name>A0AA88EIM0_FICCA</name>
<comment type="caution">
    <text evidence="2">The sequence shown here is derived from an EMBL/GenBank/DDBJ whole genome shotgun (WGS) entry which is preliminary data.</text>
</comment>
<gene>
    <name evidence="2" type="ORF">TIFTF001_055577</name>
</gene>
<proteinExistence type="predicted"/>
<dbReference type="AlphaFoldDB" id="A0AA88EIM0"/>
<organism evidence="2 3">
    <name type="scientific">Ficus carica</name>
    <name type="common">Common fig</name>
    <dbReference type="NCBI Taxonomy" id="3494"/>
    <lineage>
        <taxon>Eukaryota</taxon>
        <taxon>Viridiplantae</taxon>
        <taxon>Streptophyta</taxon>
        <taxon>Embryophyta</taxon>
        <taxon>Tracheophyta</taxon>
        <taxon>Spermatophyta</taxon>
        <taxon>Magnoliopsida</taxon>
        <taxon>eudicotyledons</taxon>
        <taxon>Gunneridae</taxon>
        <taxon>Pentapetalae</taxon>
        <taxon>rosids</taxon>
        <taxon>fabids</taxon>
        <taxon>Rosales</taxon>
        <taxon>Moraceae</taxon>
        <taxon>Ficeae</taxon>
        <taxon>Ficus</taxon>
    </lineage>
</organism>
<dbReference type="Proteomes" id="UP001187192">
    <property type="component" value="Unassembled WGS sequence"/>
</dbReference>
<reference evidence="2" key="1">
    <citation type="submission" date="2023-07" db="EMBL/GenBank/DDBJ databases">
        <title>draft genome sequence of fig (Ficus carica).</title>
        <authorList>
            <person name="Takahashi T."/>
            <person name="Nishimura K."/>
        </authorList>
    </citation>
    <scope>NUCLEOTIDE SEQUENCE</scope>
</reference>
<dbReference type="EMBL" id="BTGU01017900">
    <property type="protein sequence ID" value="GMN71806.1"/>
    <property type="molecule type" value="Genomic_DNA"/>
</dbReference>
<keyword evidence="3" id="KW-1185">Reference proteome</keyword>
<sequence>MSRTQTVQLPLATSRRVSEERGTTAPLFEDQIRNYRRNQRRRFVAQQARRRMMNRITGSRHNQTLEQIVNPEVNLQQSMQERANLVPAEVLYRSRRDDVNHRVYSHRSEEAILCVDNQQVDRTVVQSESYETLRRSGFQVVSSSYIWESCKSESRYFTGQMKELWP</sequence>
<evidence type="ECO:0000313" key="3">
    <source>
        <dbReference type="Proteomes" id="UP001187192"/>
    </source>
</evidence>
<feature type="region of interest" description="Disordered" evidence="1">
    <location>
        <begin position="1"/>
        <end position="22"/>
    </location>
</feature>
<accession>A0AA88EIM0</accession>
<evidence type="ECO:0000256" key="1">
    <source>
        <dbReference type="SAM" id="MobiDB-lite"/>
    </source>
</evidence>
<evidence type="ECO:0000313" key="2">
    <source>
        <dbReference type="EMBL" id="GMN71806.1"/>
    </source>
</evidence>